<proteinExistence type="predicted"/>
<comment type="caution">
    <text evidence="1">The sequence shown here is derived from an EMBL/GenBank/DDBJ whole genome shotgun (WGS) entry which is preliminary data.</text>
</comment>
<protein>
    <submittedName>
        <fullName evidence="1">DUF4350 domain-containing protein</fullName>
    </submittedName>
</protein>
<name>A0ABU8EWF0_9GAMM</name>
<reference evidence="1 2" key="1">
    <citation type="submission" date="2023-12" db="EMBL/GenBank/DDBJ databases">
        <title>Friends and Foes: Symbiotic and Algicidal bacterial influence on Karenia brevis blooms.</title>
        <authorList>
            <person name="Fei C."/>
            <person name="Mohamed A.R."/>
            <person name="Booker A."/>
            <person name="Arshad M."/>
            <person name="Klass S."/>
            <person name="Ahn S."/>
            <person name="Gilbert P.M."/>
            <person name="Heil C.A."/>
            <person name="Martinez J.M."/>
            <person name="Amin S.A."/>
        </authorList>
    </citation>
    <scope>NUCLEOTIDE SEQUENCE [LARGE SCALE GENOMIC DNA]</scope>
    <source>
        <strain evidence="1 2">CE15</strain>
    </source>
</reference>
<sequence length="298" mass="32844">MKSVCKTIFLGLSLVAVMSCSDSDQQADPDFVPKNIKKTFSQSNSPMVFIDEAHNNFLTKNGRYKPFAQVLSSDGYTVKSSSEKFTLAYLQQANILVVANALDKNRRDWTPPFTNAFNSSEVEAVKQWVIQGGSLFLVADHTPFPKVIENLSSAFGFEFSNGHVRDALFRIDDKSLAEHSITQGDSQSERITQVKSFGGSAFQIPAKAQPLLTLGKRATSIVPKVPFQINAKTPRVSMNGWHQGAVLEVGEGRVAVFSEGMMFSSQFVASTGKKYGLESNGAEQNEQFLLNVMHWLSQ</sequence>
<accession>A0ABU8EWF0</accession>
<dbReference type="Proteomes" id="UP001382455">
    <property type="component" value="Unassembled WGS sequence"/>
</dbReference>
<evidence type="ECO:0000313" key="1">
    <source>
        <dbReference type="EMBL" id="MEI4551302.1"/>
    </source>
</evidence>
<dbReference type="InterPro" id="IPR029062">
    <property type="entry name" value="Class_I_gatase-like"/>
</dbReference>
<dbReference type="EMBL" id="JBAWKS010000002">
    <property type="protein sequence ID" value="MEI4551302.1"/>
    <property type="molecule type" value="Genomic_DNA"/>
</dbReference>
<gene>
    <name evidence="1" type="ORF">WAE96_16630</name>
</gene>
<keyword evidence="2" id="KW-1185">Reference proteome</keyword>
<evidence type="ECO:0000313" key="2">
    <source>
        <dbReference type="Proteomes" id="UP001382455"/>
    </source>
</evidence>
<organism evidence="1 2">
    <name type="scientific">Pseudoalteromonas spongiae</name>
    <dbReference type="NCBI Taxonomy" id="298657"/>
    <lineage>
        <taxon>Bacteria</taxon>
        <taxon>Pseudomonadati</taxon>
        <taxon>Pseudomonadota</taxon>
        <taxon>Gammaproteobacteria</taxon>
        <taxon>Alteromonadales</taxon>
        <taxon>Pseudoalteromonadaceae</taxon>
        <taxon>Pseudoalteromonas</taxon>
    </lineage>
</organism>
<dbReference type="PROSITE" id="PS51257">
    <property type="entry name" value="PROKAR_LIPOPROTEIN"/>
    <property type="match status" value="1"/>
</dbReference>
<dbReference type="SUPFAM" id="SSF52317">
    <property type="entry name" value="Class I glutamine amidotransferase-like"/>
    <property type="match status" value="1"/>
</dbReference>
<dbReference type="RefSeq" id="WP_336436296.1">
    <property type="nucleotide sequence ID" value="NZ_JBAWKS010000002.1"/>
</dbReference>